<dbReference type="EnsemblMetazoa" id="CapteT187105">
    <property type="protein sequence ID" value="CapteP187105"/>
    <property type="gene ID" value="CapteG187105"/>
</dbReference>
<dbReference type="EMBL" id="KB293691">
    <property type="protein sequence ID" value="ELU15631.1"/>
    <property type="molecule type" value="Genomic_DNA"/>
</dbReference>
<accession>R7VH59</accession>
<dbReference type="EMBL" id="AMQN01004503">
    <property type="status" value="NOT_ANNOTATED_CDS"/>
    <property type="molecule type" value="Genomic_DNA"/>
</dbReference>
<protein>
    <submittedName>
        <fullName evidence="1 2">Uncharacterized protein</fullName>
    </submittedName>
</protein>
<reference evidence="2" key="3">
    <citation type="submission" date="2015-06" db="UniProtKB">
        <authorList>
            <consortium name="EnsemblMetazoa"/>
        </authorList>
    </citation>
    <scope>IDENTIFICATION</scope>
</reference>
<keyword evidence="3" id="KW-1185">Reference proteome</keyword>
<name>R7VH59_CAPTE</name>
<evidence type="ECO:0000313" key="1">
    <source>
        <dbReference type="EMBL" id="ELU15631.1"/>
    </source>
</evidence>
<dbReference type="HOGENOM" id="CLU_1579983_0_0_1"/>
<sequence>MKTASGNPRVTTSIAQSERLLIESYGARLPLRNNVGGLTDSTSQLILENFAAVMLVEYEPLSVWADGIVFIGPSREQYLLGDVRPVSADFWTLLQEALSLHAFSKMQHFNADFSPNHFVVLHKQTLTNTEHVDLTDTRESYTKVNKSEVVPLLCLAEDESILAVNSRKI</sequence>
<evidence type="ECO:0000313" key="3">
    <source>
        <dbReference type="Proteomes" id="UP000014760"/>
    </source>
</evidence>
<evidence type="ECO:0000313" key="2">
    <source>
        <dbReference type="EnsemblMetazoa" id="CapteP187105"/>
    </source>
</evidence>
<dbReference type="AlphaFoldDB" id="R7VH59"/>
<organism evidence="1">
    <name type="scientific">Capitella teleta</name>
    <name type="common">Polychaete worm</name>
    <dbReference type="NCBI Taxonomy" id="283909"/>
    <lineage>
        <taxon>Eukaryota</taxon>
        <taxon>Metazoa</taxon>
        <taxon>Spiralia</taxon>
        <taxon>Lophotrochozoa</taxon>
        <taxon>Annelida</taxon>
        <taxon>Polychaeta</taxon>
        <taxon>Sedentaria</taxon>
        <taxon>Scolecida</taxon>
        <taxon>Capitellidae</taxon>
        <taxon>Capitella</taxon>
    </lineage>
</organism>
<proteinExistence type="predicted"/>
<dbReference type="Proteomes" id="UP000014760">
    <property type="component" value="Unassembled WGS sequence"/>
</dbReference>
<reference evidence="3" key="1">
    <citation type="submission" date="2012-12" db="EMBL/GenBank/DDBJ databases">
        <authorList>
            <person name="Hellsten U."/>
            <person name="Grimwood J."/>
            <person name="Chapman J.A."/>
            <person name="Shapiro H."/>
            <person name="Aerts A."/>
            <person name="Otillar R.P."/>
            <person name="Terry A.Y."/>
            <person name="Boore J.L."/>
            <person name="Simakov O."/>
            <person name="Marletaz F."/>
            <person name="Cho S.-J."/>
            <person name="Edsinger-Gonzales E."/>
            <person name="Havlak P."/>
            <person name="Kuo D.-H."/>
            <person name="Larsson T."/>
            <person name="Lv J."/>
            <person name="Arendt D."/>
            <person name="Savage R."/>
            <person name="Osoegawa K."/>
            <person name="de Jong P."/>
            <person name="Lindberg D.R."/>
            <person name="Seaver E.C."/>
            <person name="Weisblat D.A."/>
            <person name="Putnam N.H."/>
            <person name="Grigoriev I.V."/>
            <person name="Rokhsar D.S."/>
        </authorList>
    </citation>
    <scope>NUCLEOTIDE SEQUENCE</scope>
    <source>
        <strain evidence="3">I ESC-2004</strain>
    </source>
</reference>
<gene>
    <name evidence="1" type="ORF">CAPTEDRAFT_187105</name>
</gene>
<reference evidence="1 3" key="2">
    <citation type="journal article" date="2013" name="Nature">
        <title>Insights into bilaterian evolution from three spiralian genomes.</title>
        <authorList>
            <person name="Simakov O."/>
            <person name="Marletaz F."/>
            <person name="Cho S.J."/>
            <person name="Edsinger-Gonzales E."/>
            <person name="Havlak P."/>
            <person name="Hellsten U."/>
            <person name="Kuo D.H."/>
            <person name="Larsson T."/>
            <person name="Lv J."/>
            <person name="Arendt D."/>
            <person name="Savage R."/>
            <person name="Osoegawa K."/>
            <person name="de Jong P."/>
            <person name="Grimwood J."/>
            <person name="Chapman J.A."/>
            <person name="Shapiro H."/>
            <person name="Aerts A."/>
            <person name="Otillar R.P."/>
            <person name="Terry A.Y."/>
            <person name="Boore J.L."/>
            <person name="Grigoriev I.V."/>
            <person name="Lindberg D.R."/>
            <person name="Seaver E.C."/>
            <person name="Weisblat D.A."/>
            <person name="Putnam N.H."/>
            <person name="Rokhsar D.S."/>
        </authorList>
    </citation>
    <scope>NUCLEOTIDE SEQUENCE</scope>
    <source>
        <strain evidence="1 3">I ESC-2004</strain>
    </source>
</reference>